<evidence type="ECO:0000259" key="6">
    <source>
        <dbReference type="PROSITE" id="PS50977"/>
    </source>
</evidence>
<comment type="caution">
    <text evidence="7">The sequence shown here is derived from an EMBL/GenBank/DDBJ whole genome shotgun (WGS) entry which is preliminary data.</text>
</comment>
<dbReference type="Pfam" id="PF00440">
    <property type="entry name" value="TetR_N"/>
    <property type="match status" value="1"/>
</dbReference>
<keyword evidence="4" id="KW-0804">Transcription</keyword>
<keyword evidence="1" id="KW-0678">Repressor</keyword>
<dbReference type="Gene3D" id="1.10.357.10">
    <property type="entry name" value="Tetracycline Repressor, domain 2"/>
    <property type="match status" value="1"/>
</dbReference>
<dbReference type="Proteomes" id="UP001206821">
    <property type="component" value="Unassembled WGS sequence"/>
</dbReference>
<keyword evidence="8" id="KW-1185">Reference proteome</keyword>
<dbReference type="InterPro" id="IPR036271">
    <property type="entry name" value="Tet_transcr_reg_TetR-rel_C_sf"/>
</dbReference>
<feature type="domain" description="HTH tetR-type" evidence="6">
    <location>
        <begin position="3"/>
        <end position="63"/>
    </location>
</feature>
<dbReference type="PANTHER" id="PTHR30055">
    <property type="entry name" value="HTH-TYPE TRANSCRIPTIONAL REGULATOR RUTR"/>
    <property type="match status" value="1"/>
</dbReference>
<evidence type="ECO:0000256" key="3">
    <source>
        <dbReference type="ARBA" id="ARBA00023125"/>
    </source>
</evidence>
<protein>
    <submittedName>
        <fullName evidence="7">TetR/AcrR family transcriptional regulator</fullName>
    </submittedName>
</protein>
<evidence type="ECO:0000256" key="4">
    <source>
        <dbReference type="ARBA" id="ARBA00023163"/>
    </source>
</evidence>
<dbReference type="Pfam" id="PF13977">
    <property type="entry name" value="TetR_C_6"/>
    <property type="match status" value="1"/>
</dbReference>
<dbReference type="SUPFAM" id="SSF48498">
    <property type="entry name" value="Tetracyclin repressor-like, C-terminal domain"/>
    <property type="match status" value="1"/>
</dbReference>
<feature type="DNA-binding region" description="H-T-H motif" evidence="5">
    <location>
        <begin position="26"/>
        <end position="45"/>
    </location>
</feature>
<dbReference type="InterPro" id="IPR039538">
    <property type="entry name" value="BetI_C"/>
</dbReference>
<keyword evidence="3 5" id="KW-0238">DNA-binding</keyword>
<dbReference type="PRINTS" id="PR00455">
    <property type="entry name" value="HTHTETR"/>
</dbReference>
<evidence type="ECO:0000256" key="5">
    <source>
        <dbReference type="PROSITE-ProRule" id="PRU00335"/>
    </source>
</evidence>
<proteinExistence type="predicted"/>
<dbReference type="InterPro" id="IPR050109">
    <property type="entry name" value="HTH-type_TetR-like_transc_reg"/>
</dbReference>
<dbReference type="InterPro" id="IPR001647">
    <property type="entry name" value="HTH_TetR"/>
</dbReference>
<dbReference type="EMBL" id="JANIEK010000013">
    <property type="protein sequence ID" value="MCT4794905.1"/>
    <property type="molecule type" value="Genomic_DNA"/>
</dbReference>
<reference evidence="7 8" key="1">
    <citation type="submission" date="2022-07" db="EMBL/GenBank/DDBJ databases">
        <title>Genomic and pangenome structural analysis of the polyextremophile Exiguobacterium.</title>
        <authorList>
            <person name="Shen L."/>
        </authorList>
    </citation>
    <scope>NUCLEOTIDE SEQUENCE [LARGE SCALE GENOMIC DNA]</scope>
    <source>
        <strain evidence="7 8">12_1</strain>
    </source>
</reference>
<dbReference type="InterPro" id="IPR009057">
    <property type="entry name" value="Homeodomain-like_sf"/>
</dbReference>
<name>A0ABT2KZ10_9BACL</name>
<dbReference type="SUPFAM" id="SSF46689">
    <property type="entry name" value="Homeodomain-like"/>
    <property type="match status" value="1"/>
</dbReference>
<evidence type="ECO:0000256" key="1">
    <source>
        <dbReference type="ARBA" id="ARBA00022491"/>
    </source>
</evidence>
<dbReference type="PROSITE" id="PS50977">
    <property type="entry name" value="HTH_TETR_2"/>
    <property type="match status" value="1"/>
</dbReference>
<evidence type="ECO:0000256" key="2">
    <source>
        <dbReference type="ARBA" id="ARBA00023015"/>
    </source>
</evidence>
<dbReference type="PANTHER" id="PTHR30055:SF226">
    <property type="entry name" value="HTH-TYPE TRANSCRIPTIONAL REGULATOR PKSA"/>
    <property type="match status" value="1"/>
</dbReference>
<accession>A0ABT2KZ10</accession>
<sequence>MMNEGKQKILEAARATIVEHGIQGTTLRGIAKRAGLSTGAIYHYYSSKEAILYDVMDEGLGEIRRIATVSLEDQKEVKEIIQEIFAGMQDRLKKDAENRLQFYLAHEAMLGNEELQLKFKQKYEDWISRVEAIFVRAYGVEHGPSTRAVAAWTMAAIDGMVLQTLLQTNVVAVEHTDRVLEYLLQDGFAHFFKIIETGRG</sequence>
<keyword evidence="2" id="KW-0805">Transcription regulation</keyword>
<evidence type="ECO:0000313" key="7">
    <source>
        <dbReference type="EMBL" id="MCT4794905.1"/>
    </source>
</evidence>
<gene>
    <name evidence="7" type="ORF">NQG31_05070</name>
</gene>
<dbReference type="RefSeq" id="WP_024370550.1">
    <property type="nucleotide sequence ID" value="NZ_JANIEK010000013.1"/>
</dbReference>
<organism evidence="7 8">
    <name type="scientific">Exiguobacterium alkaliphilum</name>
    <dbReference type="NCBI Taxonomy" id="1428684"/>
    <lineage>
        <taxon>Bacteria</taxon>
        <taxon>Bacillati</taxon>
        <taxon>Bacillota</taxon>
        <taxon>Bacilli</taxon>
        <taxon>Bacillales</taxon>
        <taxon>Bacillales Family XII. Incertae Sedis</taxon>
        <taxon>Exiguobacterium</taxon>
    </lineage>
</organism>
<evidence type="ECO:0000313" key="8">
    <source>
        <dbReference type="Proteomes" id="UP001206821"/>
    </source>
</evidence>